<comment type="caution">
    <text evidence="1">The sequence shown here is derived from an EMBL/GenBank/DDBJ whole genome shotgun (WGS) entry which is preliminary data.</text>
</comment>
<sequence>MGRYDYLRSGDASTVTAIGKKIVAFQNTYFIHLMETFSEASPIQALEIGLGQGFFAEACRARSIDYTAIEANPLTARELSARGFKVCSEEVPPISISARFDVIFMNQVFEHVKHVDAASALIDTCCAHLKDKGLLIISSPDFLRWKEDFYHDYSHSYPTTLTRFSQLFFDHGLQLMYRNWYSSFLRGFWLTGAAAFLSRMCHRLGIFRVMFPEKAYKVHCSLLPSVIVVGQKIR</sequence>
<dbReference type="InterPro" id="IPR029063">
    <property type="entry name" value="SAM-dependent_MTases_sf"/>
</dbReference>
<accession>A0A2G6E358</accession>
<evidence type="ECO:0008006" key="3">
    <source>
        <dbReference type="Google" id="ProtNLM"/>
    </source>
</evidence>
<dbReference type="SUPFAM" id="SSF53335">
    <property type="entry name" value="S-adenosyl-L-methionine-dependent methyltransferases"/>
    <property type="match status" value="1"/>
</dbReference>
<dbReference type="AlphaFoldDB" id="A0A2G6E358"/>
<dbReference type="Gene3D" id="3.40.50.150">
    <property type="entry name" value="Vaccinia Virus protein VP39"/>
    <property type="match status" value="1"/>
</dbReference>
<protein>
    <recommendedName>
        <fullName evidence="3">Methyltransferase</fullName>
    </recommendedName>
</protein>
<evidence type="ECO:0000313" key="1">
    <source>
        <dbReference type="EMBL" id="PID56529.1"/>
    </source>
</evidence>
<name>A0A2G6E358_9BACT</name>
<proteinExistence type="predicted"/>
<organism evidence="1 2">
    <name type="scientific">candidate division KSB3 bacterium</name>
    <dbReference type="NCBI Taxonomy" id="2044937"/>
    <lineage>
        <taxon>Bacteria</taxon>
        <taxon>candidate division KSB3</taxon>
    </lineage>
</organism>
<dbReference type="EMBL" id="PDPS01000033">
    <property type="protein sequence ID" value="PID56529.1"/>
    <property type="molecule type" value="Genomic_DNA"/>
</dbReference>
<evidence type="ECO:0000313" key="2">
    <source>
        <dbReference type="Proteomes" id="UP000229740"/>
    </source>
</evidence>
<dbReference type="CDD" id="cd02440">
    <property type="entry name" value="AdoMet_MTases"/>
    <property type="match status" value="1"/>
</dbReference>
<gene>
    <name evidence="1" type="ORF">CSB45_10905</name>
</gene>
<reference evidence="1 2" key="1">
    <citation type="submission" date="2017-10" db="EMBL/GenBank/DDBJ databases">
        <title>Novel microbial diversity and functional potential in the marine mammal oral microbiome.</title>
        <authorList>
            <person name="Dudek N.K."/>
            <person name="Sun C.L."/>
            <person name="Burstein D."/>
            <person name="Kantor R.S."/>
            <person name="Aliaga Goltsman D.S."/>
            <person name="Bik E.M."/>
            <person name="Thomas B.C."/>
            <person name="Banfield J.F."/>
            <person name="Relman D.A."/>
        </authorList>
    </citation>
    <scope>NUCLEOTIDE SEQUENCE [LARGE SCALE GENOMIC DNA]</scope>
    <source>
        <strain evidence="1">DOLZORAL124_49_17</strain>
    </source>
</reference>
<dbReference type="Proteomes" id="UP000229740">
    <property type="component" value="Unassembled WGS sequence"/>
</dbReference>
<dbReference type="Pfam" id="PF13489">
    <property type="entry name" value="Methyltransf_23"/>
    <property type="match status" value="1"/>
</dbReference>